<dbReference type="EMBL" id="BMAW01067410">
    <property type="protein sequence ID" value="GFT59708.1"/>
    <property type="molecule type" value="Genomic_DNA"/>
</dbReference>
<dbReference type="Proteomes" id="UP000887013">
    <property type="component" value="Unassembled WGS sequence"/>
</dbReference>
<evidence type="ECO:0000313" key="3">
    <source>
        <dbReference type="Proteomes" id="UP000887013"/>
    </source>
</evidence>
<gene>
    <name evidence="2" type="ORF">NPIL_635441</name>
</gene>
<keyword evidence="3" id="KW-1185">Reference proteome</keyword>
<accession>A0A8X6PE27</accession>
<protein>
    <submittedName>
        <fullName evidence="2">Uncharacterized protein</fullName>
    </submittedName>
</protein>
<feature type="region of interest" description="Disordered" evidence="1">
    <location>
        <begin position="20"/>
        <end position="42"/>
    </location>
</feature>
<comment type="caution">
    <text evidence="2">The sequence shown here is derived from an EMBL/GenBank/DDBJ whole genome shotgun (WGS) entry which is preliminary data.</text>
</comment>
<evidence type="ECO:0000313" key="2">
    <source>
        <dbReference type="EMBL" id="GFT59708.1"/>
    </source>
</evidence>
<organism evidence="2 3">
    <name type="scientific">Nephila pilipes</name>
    <name type="common">Giant wood spider</name>
    <name type="synonym">Nephila maculata</name>
    <dbReference type="NCBI Taxonomy" id="299642"/>
    <lineage>
        <taxon>Eukaryota</taxon>
        <taxon>Metazoa</taxon>
        <taxon>Ecdysozoa</taxon>
        <taxon>Arthropoda</taxon>
        <taxon>Chelicerata</taxon>
        <taxon>Arachnida</taxon>
        <taxon>Araneae</taxon>
        <taxon>Araneomorphae</taxon>
        <taxon>Entelegynae</taxon>
        <taxon>Araneoidea</taxon>
        <taxon>Nephilidae</taxon>
        <taxon>Nephila</taxon>
    </lineage>
</organism>
<evidence type="ECO:0000256" key="1">
    <source>
        <dbReference type="SAM" id="MobiDB-lite"/>
    </source>
</evidence>
<name>A0A8X6PE27_NEPPI</name>
<sequence length="97" mass="10935">MDGLVILTSILSKRCVSLNTSKRKGKSGKSTGNQNSFRTDFVSPITDNRREPFCDGLVGMARLRSDPSFSLSSRFVAWPNPPCTRNRRQERGNLRYP</sequence>
<dbReference type="AlphaFoldDB" id="A0A8X6PE27"/>
<proteinExistence type="predicted"/>
<reference evidence="2" key="1">
    <citation type="submission" date="2020-08" db="EMBL/GenBank/DDBJ databases">
        <title>Multicomponent nature underlies the extraordinary mechanical properties of spider dragline silk.</title>
        <authorList>
            <person name="Kono N."/>
            <person name="Nakamura H."/>
            <person name="Mori M."/>
            <person name="Yoshida Y."/>
            <person name="Ohtoshi R."/>
            <person name="Malay A.D."/>
            <person name="Moran D.A.P."/>
            <person name="Tomita M."/>
            <person name="Numata K."/>
            <person name="Arakawa K."/>
        </authorList>
    </citation>
    <scope>NUCLEOTIDE SEQUENCE</scope>
</reference>